<dbReference type="SUPFAM" id="SSF56601">
    <property type="entry name" value="beta-lactamase/transpeptidase-like"/>
    <property type="match status" value="1"/>
</dbReference>
<comment type="caution">
    <text evidence="9">The sequence shown here is derived from an EMBL/GenBank/DDBJ whole genome shotgun (WGS) entry which is preliminary data.</text>
</comment>
<dbReference type="PROSITE" id="PS51257">
    <property type="entry name" value="PROKAR_LIPOPROTEIN"/>
    <property type="match status" value="1"/>
</dbReference>
<sequence>MQSRKADRIAGIHRRVGLGICIVAGLVASCTGAHANPMILVDAKSGIVMEHQEAFQKWYPASLTKMMTAYVAFSALRAKRVGLTTVATVSSVAASQAPSKMYYKPGSKLTLDSALKIMLVKSANDMAVVVAETVGGTMENFVDQMNAQARVLGMSQSHFINPNGLPGAGQYTTARDLAVLAMALRRDFPEYAGYFDIEAVNTGKRTYPNSNMLIGRFDGVDGMKTGYICASGFNQVSTATRNGRTVVSVVLGADSLSDRTDLSANLLQKGLTERASGVRLASLAPYGAGRDSVSDISAKVCSASARKARLDGRDENGRLKLTSPYIHEMDHPPQAVFAGLIPGLAPDNPAAVKGTDIADVPIPIPRPTF</sequence>
<keyword evidence="6" id="KW-0961">Cell wall biogenesis/degradation</keyword>
<evidence type="ECO:0000256" key="2">
    <source>
        <dbReference type="ARBA" id="ARBA00022729"/>
    </source>
</evidence>
<dbReference type="PRINTS" id="PR00725">
    <property type="entry name" value="DADACBPTASE1"/>
</dbReference>
<keyword evidence="9" id="KW-0121">Carboxypeptidase</keyword>
<dbReference type="Pfam" id="PF00768">
    <property type="entry name" value="Peptidase_S11"/>
    <property type="match status" value="1"/>
</dbReference>
<dbReference type="Proteomes" id="UP000759443">
    <property type="component" value="Unassembled WGS sequence"/>
</dbReference>
<dbReference type="InterPro" id="IPR001967">
    <property type="entry name" value="Peptidase_S11_N"/>
</dbReference>
<evidence type="ECO:0000259" key="8">
    <source>
        <dbReference type="Pfam" id="PF00768"/>
    </source>
</evidence>
<keyword evidence="4" id="KW-0133">Cell shape</keyword>
<evidence type="ECO:0000256" key="1">
    <source>
        <dbReference type="ARBA" id="ARBA00007164"/>
    </source>
</evidence>
<protein>
    <submittedName>
        <fullName evidence="9">D-alanyl-D-alanine carboxypeptidase</fullName>
        <ecNumber evidence="9">3.4.16.4</ecNumber>
    </submittedName>
</protein>
<dbReference type="EMBL" id="JAGGJU010000010">
    <property type="protein sequence ID" value="MBP1852204.1"/>
    <property type="molecule type" value="Genomic_DNA"/>
</dbReference>
<dbReference type="EC" id="3.4.16.4" evidence="9"/>
<gene>
    <name evidence="9" type="ORF">J2Z17_003659</name>
</gene>
<evidence type="ECO:0000256" key="4">
    <source>
        <dbReference type="ARBA" id="ARBA00022960"/>
    </source>
</evidence>
<accession>A0ABS4E2N9</accession>
<keyword evidence="3 9" id="KW-0378">Hydrolase</keyword>
<keyword evidence="10" id="KW-1185">Reference proteome</keyword>
<keyword evidence="5" id="KW-0573">Peptidoglycan synthesis</keyword>
<keyword evidence="9" id="KW-0645">Protease</keyword>
<organism evidence="9 10">
    <name type="scientific">Rhizobium halophytocola</name>
    <dbReference type="NCBI Taxonomy" id="735519"/>
    <lineage>
        <taxon>Bacteria</taxon>
        <taxon>Pseudomonadati</taxon>
        <taxon>Pseudomonadota</taxon>
        <taxon>Alphaproteobacteria</taxon>
        <taxon>Hyphomicrobiales</taxon>
        <taxon>Rhizobiaceae</taxon>
        <taxon>Rhizobium/Agrobacterium group</taxon>
        <taxon>Rhizobium</taxon>
    </lineage>
</organism>
<dbReference type="RefSeq" id="WP_377300138.1">
    <property type="nucleotide sequence ID" value="NZ_JAGGJU010000010.1"/>
</dbReference>
<keyword evidence="2" id="KW-0732">Signal</keyword>
<dbReference type="InterPro" id="IPR018044">
    <property type="entry name" value="Peptidase_S11"/>
</dbReference>
<dbReference type="Gene3D" id="3.40.710.10">
    <property type="entry name" value="DD-peptidase/beta-lactamase superfamily"/>
    <property type="match status" value="1"/>
</dbReference>
<evidence type="ECO:0000313" key="9">
    <source>
        <dbReference type="EMBL" id="MBP1852204.1"/>
    </source>
</evidence>
<dbReference type="PANTHER" id="PTHR21581">
    <property type="entry name" value="D-ALANYL-D-ALANINE CARBOXYPEPTIDASE"/>
    <property type="match status" value="1"/>
</dbReference>
<evidence type="ECO:0000256" key="6">
    <source>
        <dbReference type="ARBA" id="ARBA00023316"/>
    </source>
</evidence>
<evidence type="ECO:0000256" key="3">
    <source>
        <dbReference type="ARBA" id="ARBA00022801"/>
    </source>
</evidence>
<comment type="similarity">
    <text evidence="1 7">Belongs to the peptidase S11 family.</text>
</comment>
<evidence type="ECO:0000256" key="7">
    <source>
        <dbReference type="RuleBase" id="RU004016"/>
    </source>
</evidence>
<evidence type="ECO:0000313" key="10">
    <source>
        <dbReference type="Proteomes" id="UP000759443"/>
    </source>
</evidence>
<proteinExistence type="inferred from homology"/>
<evidence type="ECO:0000256" key="5">
    <source>
        <dbReference type="ARBA" id="ARBA00022984"/>
    </source>
</evidence>
<dbReference type="PANTHER" id="PTHR21581:SF6">
    <property type="entry name" value="TRAFFICKING PROTEIN PARTICLE COMPLEX SUBUNIT 12"/>
    <property type="match status" value="1"/>
</dbReference>
<dbReference type="InterPro" id="IPR012338">
    <property type="entry name" value="Beta-lactam/transpept-like"/>
</dbReference>
<reference evidence="9 10" key="1">
    <citation type="submission" date="2021-03" db="EMBL/GenBank/DDBJ databases">
        <title>Genomic Encyclopedia of Type Strains, Phase IV (KMG-IV): sequencing the most valuable type-strain genomes for metagenomic binning, comparative biology and taxonomic classification.</title>
        <authorList>
            <person name="Goeker M."/>
        </authorList>
    </citation>
    <scope>NUCLEOTIDE SEQUENCE [LARGE SCALE GENOMIC DNA]</scope>
    <source>
        <strain evidence="9 10">DSM 21600</strain>
    </source>
</reference>
<name>A0ABS4E2N9_9HYPH</name>
<feature type="domain" description="Peptidase S11 D-alanyl-D-alanine carboxypeptidase A N-terminal" evidence="8">
    <location>
        <begin position="33"/>
        <end position="254"/>
    </location>
</feature>
<dbReference type="GO" id="GO:0009002">
    <property type="term" value="F:serine-type D-Ala-D-Ala carboxypeptidase activity"/>
    <property type="evidence" value="ECO:0007669"/>
    <property type="project" value="UniProtKB-EC"/>
</dbReference>